<dbReference type="AlphaFoldDB" id="A0A1X6PFN1"/>
<reference evidence="1 2" key="1">
    <citation type="submission" date="2017-03" db="EMBL/GenBank/DDBJ databases">
        <title>WGS assembly of Porphyra umbilicalis.</title>
        <authorList>
            <person name="Brawley S.H."/>
            <person name="Blouin N.A."/>
            <person name="Ficko-Blean E."/>
            <person name="Wheeler G.L."/>
            <person name="Lohr M."/>
            <person name="Goodson H.V."/>
            <person name="Jenkins J.W."/>
            <person name="Blaby-Haas C.E."/>
            <person name="Helliwell K.E."/>
            <person name="Chan C."/>
            <person name="Marriage T."/>
            <person name="Bhattacharya D."/>
            <person name="Klein A.S."/>
            <person name="Badis Y."/>
            <person name="Brodie J."/>
            <person name="Cao Y."/>
            <person name="Collen J."/>
            <person name="Dittami S.M."/>
            <person name="Gachon C.M."/>
            <person name="Green B.R."/>
            <person name="Karpowicz S."/>
            <person name="Kim J.W."/>
            <person name="Kudahl U."/>
            <person name="Lin S."/>
            <person name="Michel G."/>
            <person name="Mittag M."/>
            <person name="Olson B.J."/>
            <person name="Pangilinan J."/>
            <person name="Peng Y."/>
            <person name="Qiu H."/>
            <person name="Shu S."/>
            <person name="Singer J.T."/>
            <person name="Smith A.G."/>
            <person name="Sprecher B.N."/>
            <person name="Wagner V."/>
            <person name="Wang W."/>
            <person name="Wang Z.-Y."/>
            <person name="Yan J."/>
            <person name="Yarish C."/>
            <person name="Zoeuner-Riek S."/>
            <person name="Zhuang Y."/>
            <person name="Zou Y."/>
            <person name="Lindquist E.A."/>
            <person name="Grimwood J."/>
            <person name="Barry K."/>
            <person name="Rokhsar D.S."/>
            <person name="Schmutz J."/>
            <person name="Stiller J.W."/>
            <person name="Grossman A.R."/>
            <person name="Prochnik S.E."/>
        </authorList>
    </citation>
    <scope>NUCLEOTIDE SEQUENCE [LARGE SCALE GENOMIC DNA]</scope>
    <source>
        <strain evidence="1">4086291</strain>
    </source>
</reference>
<proteinExistence type="predicted"/>
<keyword evidence="2" id="KW-1185">Reference proteome</keyword>
<protein>
    <submittedName>
        <fullName evidence="1">Uncharacterized protein</fullName>
    </submittedName>
</protein>
<sequence>MHATPWLPLGLLRRRQRAVAPAGARAAREVAGASCVASHARRRRRREPCCWSAGAPADAPLLALSHRSGSPRRHSAAGASQVSVAGSAACSPLTSVLGSAASGSPAGGPHLSSLADGYPAGSDQQGRCWSRSLHRLCLLSVLSFSCRGMSRAAAGW</sequence>
<evidence type="ECO:0000313" key="1">
    <source>
        <dbReference type="EMBL" id="OSX79659.1"/>
    </source>
</evidence>
<gene>
    <name evidence="1" type="ORF">BU14_0072s0017</name>
</gene>
<accession>A0A1X6PFN1</accession>
<dbReference type="Proteomes" id="UP000218209">
    <property type="component" value="Unassembled WGS sequence"/>
</dbReference>
<evidence type="ECO:0000313" key="2">
    <source>
        <dbReference type="Proteomes" id="UP000218209"/>
    </source>
</evidence>
<name>A0A1X6PFN1_PORUM</name>
<organism evidence="1 2">
    <name type="scientific">Porphyra umbilicalis</name>
    <name type="common">Purple laver</name>
    <name type="synonym">Red alga</name>
    <dbReference type="NCBI Taxonomy" id="2786"/>
    <lineage>
        <taxon>Eukaryota</taxon>
        <taxon>Rhodophyta</taxon>
        <taxon>Bangiophyceae</taxon>
        <taxon>Bangiales</taxon>
        <taxon>Bangiaceae</taxon>
        <taxon>Porphyra</taxon>
    </lineage>
</organism>
<dbReference type="EMBL" id="KV918787">
    <property type="protein sequence ID" value="OSX79659.1"/>
    <property type="molecule type" value="Genomic_DNA"/>
</dbReference>